<organism evidence="2">
    <name type="scientific">uncultured Caudovirales phage</name>
    <dbReference type="NCBI Taxonomy" id="2100421"/>
    <lineage>
        <taxon>Viruses</taxon>
        <taxon>Duplodnaviria</taxon>
        <taxon>Heunggongvirae</taxon>
        <taxon>Uroviricota</taxon>
        <taxon>Caudoviricetes</taxon>
        <taxon>Peduoviridae</taxon>
        <taxon>Maltschvirus</taxon>
        <taxon>Maltschvirus maltsch</taxon>
    </lineage>
</organism>
<dbReference type="EMBL" id="LR798285">
    <property type="protein sequence ID" value="CAB5220334.1"/>
    <property type="molecule type" value="Genomic_DNA"/>
</dbReference>
<proteinExistence type="predicted"/>
<protein>
    <submittedName>
        <fullName evidence="2">Uncharacterized protein</fullName>
    </submittedName>
</protein>
<evidence type="ECO:0000256" key="1">
    <source>
        <dbReference type="SAM" id="MobiDB-lite"/>
    </source>
</evidence>
<reference evidence="2" key="1">
    <citation type="submission" date="2020-05" db="EMBL/GenBank/DDBJ databases">
        <authorList>
            <person name="Chiriac C."/>
            <person name="Salcher M."/>
            <person name="Ghai R."/>
            <person name="Kavagutti S V."/>
        </authorList>
    </citation>
    <scope>NUCLEOTIDE SEQUENCE</scope>
</reference>
<accession>A0A6J7WW24</accession>
<name>A0A6J7WW24_9CAUD</name>
<sequence>MLIWEEIKGGKVRQACAAPDVATARDMLKHLAAGWAATKPGRSAELDGLHLTLRFSDGKLASLFVIDPMPTAANEPDGQPRRTAATTKKKE</sequence>
<gene>
    <name evidence="2" type="ORF">UFOVP233_50</name>
</gene>
<evidence type="ECO:0000313" key="2">
    <source>
        <dbReference type="EMBL" id="CAB5220334.1"/>
    </source>
</evidence>
<feature type="region of interest" description="Disordered" evidence="1">
    <location>
        <begin position="69"/>
        <end position="91"/>
    </location>
</feature>